<dbReference type="PANTHER" id="PTHR30471:SF3">
    <property type="entry name" value="UPF0758 PROTEIN YEES-RELATED"/>
    <property type="match status" value="1"/>
</dbReference>
<evidence type="ECO:0000256" key="3">
    <source>
        <dbReference type="ARBA" id="ARBA00022723"/>
    </source>
</evidence>
<evidence type="ECO:0000259" key="7">
    <source>
        <dbReference type="PROSITE" id="PS50249"/>
    </source>
</evidence>
<dbReference type="InterPro" id="IPR020891">
    <property type="entry name" value="UPF0758_CS"/>
</dbReference>
<dbReference type="InterPro" id="IPR001405">
    <property type="entry name" value="UPF0758"/>
</dbReference>
<dbReference type="Gene3D" id="3.40.140.10">
    <property type="entry name" value="Cytidine Deaminase, domain 2"/>
    <property type="match status" value="1"/>
</dbReference>
<dbReference type="InterPro" id="IPR037518">
    <property type="entry name" value="MPN"/>
</dbReference>
<dbReference type="GO" id="GO:0006508">
    <property type="term" value="P:proteolysis"/>
    <property type="evidence" value="ECO:0007669"/>
    <property type="project" value="UniProtKB-KW"/>
</dbReference>
<reference evidence="8" key="1">
    <citation type="submission" date="2014-07" db="EMBL/GenBank/DDBJ databases">
        <authorList>
            <person name="Hornung V.Bastian."/>
        </authorList>
    </citation>
    <scope>NUCLEOTIDE SEQUENCE</scope>
    <source>
        <strain evidence="8">PCE-S</strain>
    </source>
</reference>
<dbReference type="PANTHER" id="PTHR30471">
    <property type="entry name" value="DNA REPAIR PROTEIN RADC"/>
    <property type="match status" value="1"/>
</dbReference>
<dbReference type="GO" id="GO:0008237">
    <property type="term" value="F:metallopeptidase activity"/>
    <property type="evidence" value="ECO:0007669"/>
    <property type="project" value="UniProtKB-KW"/>
</dbReference>
<evidence type="ECO:0000256" key="4">
    <source>
        <dbReference type="ARBA" id="ARBA00022801"/>
    </source>
</evidence>
<evidence type="ECO:0000256" key="5">
    <source>
        <dbReference type="ARBA" id="ARBA00022833"/>
    </source>
</evidence>
<keyword evidence="5" id="KW-0862">Zinc</keyword>
<dbReference type="GO" id="GO:0046872">
    <property type="term" value="F:metal ion binding"/>
    <property type="evidence" value="ECO:0007669"/>
    <property type="project" value="UniProtKB-KW"/>
</dbReference>
<dbReference type="PROSITE" id="PS01302">
    <property type="entry name" value="UPF0758"/>
    <property type="match status" value="1"/>
</dbReference>
<evidence type="ECO:0000256" key="1">
    <source>
        <dbReference type="ARBA" id="ARBA00010243"/>
    </source>
</evidence>
<sequence>MPKHEAKRVSIVTLKMVREASFLYGQRQINSPSDAHLLMSGFIADADREQFCIACLNTKHEPTCISTISIGTLNSSIVHPREVFKLALLANAHCILLFHNHPSGNPSPSLEDQDVTRRIYEAGQVMGIEVMDHIIIGSDGHYVSLKERGVIG</sequence>
<dbReference type="AlphaFoldDB" id="A0A098B953"/>
<dbReference type="CDD" id="cd08071">
    <property type="entry name" value="MPN_DUF2466"/>
    <property type="match status" value="1"/>
</dbReference>
<dbReference type="InterPro" id="IPR025657">
    <property type="entry name" value="RadC_JAB"/>
</dbReference>
<organism evidence="8">
    <name type="scientific">Desulfitobacterium hafniense</name>
    <name type="common">Desulfitobacterium frappieri</name>
    <dbReference type="NCBI Taxonomy" id="49338"/>
    <lineage>
        <taxon>Bacteria</taxon>
        <taxon>Bacillati</taxon>
        <taxon>Bacillota</taxon>
        <taxon>Clostridia</taxon>
        <taxon>Eubacteriales</taxon>
        <taxon>Desulfitobacteriaceae</taxon>
        <taxon>Desulfitobacterium</taxon>
    </lineage>
</organism>
<keyword evidence="3" id="KW-0479">Metal-binding</keyword>
<keyword evidence="2" id="KW-0645">Protease</keyword>
<dbReference type="EMBL" id="LK996017">
    <property type="protein sequence ID" value="CDX04905.1"/>
    <property type="molecule type" value="Genomic_DNA"/>
</dbReference>
<feature type="domain" description="MPN" evidence="7">
    <location>
        <begin position="28"/>
        <end position="151"/>
    </location>
</feature>
<comment type="similarity">
    <text evidence="1">Belongs to the UPF0758 family.</text>
</comment>
<evidence type="ECO:0000313" key="8">
    <source>
        <dbReference type="EMBL" id="CDX04905.1"/>
    </source>
</evidence>
<evidence type="ECO:0000256" key="6">
    <source>
        <dbReference type="ARBA" id="ARBA00023049"/>
    </source>
</evidence>
<accession>A0A098B953</accession>
<gene>
    <name evidence="8" type="ORF">DPCES_5019</name>
</gene>
<proteinExistence type="inferred from homology"/>
<evidence type="ECO:0000256" key="2">
    <source>
        <dbReference type="ARBA" id="ARBA00022670"/>
    </source>
</evidence>
<keyword evidence="6" id="KW-0482">Metalloprotease</keyword>
<name>A0A098B953_DESHA</name>
<protein>
    <submittedName>
        <fullName evidence="8">UPF0758 protein Dhaf 4352</fullName>
    </submittedName>
</protein>
<dbReference type="PATRIC" id="fig|49338.4.peg.5401"/>
<dbReference type="PROSITE" id="PS50249">
    <property type="entry name" value="MPN"/>
    <property type="match status" value="1"/>
</dbReference>
<dbReference type="RefSeq" id="WP_208926514.1">
    <property type="nucleotide sequence ID" value="NZ_LK996017.1"/>
</dbReference>
<keyword evidence="4" id="KW-0378">Hydrolase</keyword>
<dbReference type="Pfam" id="PF04002">
    <property type="entry name" value="RadC"/>
    <property type="match status" value="1"/>
</dbReference>